<protein>
    <submittedName>
        <fullName evidence="1">Uncharacterized protein</fullName>
    </submittedName>
</protein>
<proteinExistence type="predicted"/>
<comment type="caution">
    <text evidence="1">The sequence shown here is derived from an EMBL/GenBank/DDBJ whole genome shotgun (WGS) entry which is preliminary data.</text>
</comment>
<evidence type="ECO:0000313" key="1">
    <source>
        <dbReference type="EMBL" id="KKL10438.1"/>
    </source>
</evidence>
<reference evidence="1" key="1">
    <citation type="journal article" date="2015" name="Nature">
        <title>Complex archaea that bridge the gap between prokaryotes and eukaryotes.</title>
        <authorList>
            <person name="Spang A."/>
            <person name="Saw J.H."/>
            <person name="Jorgensen S.L."/>
            <person name="Zaremba-Niedzwiedzka K."/>
            <person name="Martijn J."/>
            <person name="Lind A.E."/>
            <person name="van Eijk R."/>
            <person name="Schleper C."/>
            <person name="Guy L."/>
            <person name="Ettema T.J."/>
        </authorList>
    </citation>
    <scope>NUCLEOTIDE SEQUENCE</scope>
</reference>
<accession>A0A0F9DEM5</accession>
<dbReference type="EMBL" id="LAZR01042060">
    <property type="protein sequence ID" value="KKL10438.1"/>
    <property type="molecule type" value="Genomic_DNA"/>
</dbReference>
<organism evidence="1">
    <name type="scientific">marine sediment metagenome</name>
    <dbReference type="NCBI Taxonomy" id="412755"/>
    <lineage>
        <taxon>unclassified sequences</taxon>
        <taxon>metagenomes</taxon>
        <taxon>ecological metagenomes</taxon>
    </lineage>
</organism>
<sequence length="89" mass="9002">ADTAAAATGYRFWIHDNWFLGPPDAGADAVGIVVVDASGEDTTALGLVARNHFAYCNVASISADKLSKGMVNNYVGDAATGGTIVSPGS</sequence>
<name>A0A0F9DEM5_9ZZZZ</name>
<feature type="non-terminal residue" evidence="1">
    <location>
        <position position="1"/>
    </location>
</feature>
<gene>
    <name evidence="1" type="ORF">LCGC14_2555790</name>
</gene>
<dbReference type="AlphaFoldDB" id="A0A0F9DEM5"/>